<evidence type="ECO:0000256" key="1">
    <source>
        <dbReference type="PROSITE-ProRule" id="PRU00103"/>
    </source>
</evidence>
<dbReference type="eggNOG" id="ENOG502S021">
    <property type="taxonomic scope" value="Eukaryota"/>
</dbReference>
<dbReference type="PROSITE" id="PS50077">
    <property type="entry name" value="HEAT_REPEAT"/>
    <property type="match status" value="1"/>
</dbReference>
<sequence length="457" mass="49004">MHRVSDQLSDRLPYRSGFREEKDPHEISRAYGSGDVARYCWLLSPDEPLDDAARIDAMRQLAELLSSPENKVKAIAAGVVPSCGRLLTLPNPRVKAHAANVVAALAWDFEGATALHADPTLLFNLNHLLSEDDEPCVEAALDAIVNLTSAKEGIGSVLGRAYMPEKLVAMASDESTPLSPRATDLLFHAFANLTKAAHGAEVCTTYHIVPALLRVVKKPLHYALPVLRSAILTLWNLATHNYGKIEAIGSNAVELCTKVLIALQAGAIPCKDKPDLQRCLAGTLMALATAEEAKPKLLAVAVAPLVACLSEPAAAANAAQALNYMAEAPDGLLPSVTLLLDDSETLLRVFALRAIPALTTLLAQQMRPGLVLAAFQRLQLLEDSISAMTQSLHLYEHLARLCMPNDDAPDLSILATRVLHVAAQHGPRTATRIERAFATCGIDDPSLLAAVLEHVSM</sequence>
<reference evidence="2 3" key="1">
    <citation type="submission" date="2012-04" db="EMBL/GenBank/DDBJ databases">
        <title>The Genome Sequence of Saprolegnia declina VS20.</title>
        <authorList>
            <consortium name="The Broad Institute Genome Sequencing Platform"/>
            <person name="Russ C."/>
            <person name="Nusbaum C."/>
            <person name="Tyler B."/>
            <person name="van West P."/>
            <person name="Dieguez-Uribeondo J."/>
            <person name="de Bruijn I."/>
            <person name="Tripathy S."/>
            <person name="Jiang R."/>
            <person name="Young S.K."/>
            <person name="Zeng Q."/>
            <person name="Gargeya S."/>
            <person name="Fitzgerald M."/>
            <person name="Haas B."/>
            <person name="Abouelleil A."/>
            <person name="Alvarado L."/>
            <person name="Arachchi H.M."/>
            <person name="Berlin A."/>
            <person name="Chapman S.B."/>
            <person name="Goldberg J."/>
            <person name="Griggs A."/>
            <person name="Gujja S."/>
            <person name="Hansen M."/>
            <person name="Howarth C."/>
            <person name="Imamovic A."/>
            <person name="Larimer J."/>
            <person name="McCowen C."/>
            <person name="Montmayeur A."/>
            <person name="Murphy C."/>
            <person name="Neiman D."/>
            <person name="Pearson M."/>
            <person name="Priest M."/>
            <person name="Roberts A."/>
            <person name="Saif S."/>
            <person name="Shea T."/>
            <person name="Sisk P."/>
            <person name="Sykes S."/>
            <person name="Wortman J."/>
            <person name="Nusbaum C."/>
            <person name="Birren B."/>
        </authorList>
    </citation>
    <scope>NUCLEOTIDE SEQUENCE [LARGE SCALE GENOMIC DNA]</scope>
    <source>
        <strain evidence="2 3">VS20</strain>
    </source>
</reference>
<name>T0QQ38_SAPDV</name>
<dbReference type="EMBL" id="JH767137">
    <property type="protein sequence ID" value="EQC40249.1"/>
    <property type="molecule type" value="Genomic_DNA"/>
</dbReference>
<accession>T0QQ38</accession>
<evidence type="ECO:0000313" key="3">
    <source>
        <dbReference type="Proteomes" id="UP000030762"/>
    </source>
</evidence>
<dbReference type="Proteomes" id="UP000030762">
    <property type="component" value="Unassembled WGS sequence"/>
</dbReference>
<dbReference type="VEuPathDB" id="FungiDB:SDRG_02895"/>
<dbReference type="InterPro" id="IPR042856">
    <property type="entry name" value="RSP14"/>
</dbReference>
<dbReference type="OMA" id="YHIVPAL"/>
<dbReference type="InterPro" id="IPR016024">
    <property type="entry name" value="ARM-type_fold"/>
</dbReference>
<dbReference type="PANTHER" id="PTHR15599:SF1">
    <property type="entry name" value="RADIAL SPOKE HEAD 14 HOMOLOG"/>
    <property type="match status" value="1"/>
</dbReference>
<gene>
    <name evidence="2" type="ORF">SDRG_02895</name>
</gene>
<dbReference type="RefSeq" id="XP_008606723.1">
    <property type="nucleotide sequence ID" value="XM_008608501.1"/>
</dbReference>
<dbReference type="InterPro" id="IPR011989">
    <property type="entry name" value="ARM-like"/>
</dbReference>
<dbReference type="STRING" id="1156394.T0QQ38"/>
<dbReference type="PANTHER" id="PTHR15599">
    <property type="entry name" value="RTDR1"/>
    <property type="match status" value="1"/>
</dbReference>
<protein>
    <submittedName>
        <fullName evidence="2">Uncharacterized protein</fullName>
    </submittedName>
</protein>
<dbReference type="SUPFAM" id="SSF48371">
    <property type="entry name" value="ARM repeat"/>
    <property type="match status" value="1"/>
</dbReference>
<evidence type="ECO:0000313" key="2">
    <source>
        <dbReference type="EMBL" id="EQC40249.1"/>
    </source>
</evidence>
<feature type="repeat" description="HEAT" evidence="1">
    <location>
        <begin position="332"/>
        <end position="366"/>
    </location>
</feature>
<dbReference type="InParanoid" id="T0QQ38"/>
<organism evidence="2 3">
    <name type="scientific">Saprolegnia diclina (strain VS20)</name>
    <dbReference type="NCBI Taxonomy" id="1156394"/>
    <lineage>
        <taxon>Eukaryota</taxon>
        <taxon>Sar</taxon>
        <taxon>Stramenopiles</taxon>
        <taxon>Oomycota</taxon>
        <taxon>Saprolegniomycetes</taxon>
        <taxon>Saprolegniales</taxon>
        <taxon>Saprolegniaceae</taxon>
        <taxon>Saprolegnia</taxon>
    </lineage>
</organism>
<dbReference type="GeneID" id="19943622"/>
<dbReference type="OrthoDB" id="526070at2759"/>
<keyword evidence="3" id="KW-1185">Reference proteome</keyword>
<dbReference type="InterPro" id="IPR021133">
    <property type="entry name" value="HEAT_type_2"/>
</dbReference>
<dbReference type="AlphaFoldDB" id="T0QQ38"/>
<proteinExistence type="predicted"/>
<dbReference type="Gene3D" id="1.25.10.10">
    <property type="entry name" value="Leucine-rich Repeat Variant"/>
    <property type="match status" value="2"/>
</dbReference>